<proteinExistence type="predicted"/>
<evidence type="ECO:0000256" key="2">
    <source>
        <dbReference type="ARBA" id="ARBA00023242"/>
    </source>
</evidence>
<feature type="domain" description="Zn(2)-C6 fungal-type" evidence="3">
    <location>
        <begin position="33"/>
        <end position="66"/>
    </location>
</feature>
<keyword evidence="5" id="KW-1185">Reference proteome</keyword>
<dbReference type="Pfam" id="PF04082">
    <property type="entry name" value="Fungal_trans"/>
    <property type="match status" value="1"/>
</dbReference>
<dbReference type="InParanoid" id="A0A167PT62"/>
<dbReference type="CDD" id="cd00067">
    <property type="entry name" value="GAL4"/>
    <property type="match status" value="1"/>
</dbReference>
<dbReference type="GO" id="GO:0008270">
    <property type="term" value="F:zinc ion binding"/>
    <property type="evidence" value="ECO:0007669"/>
    <property type="project" value="InterPro"/>
</dbReference>
<dbReference type="SUPFAM" id="SSF57701">
    <property type="entry name" value="Zn2/Cys6 DNA-binding domain"/>
    <property type="match status" value="1"/>
</dbReference>
<dbReference type="InterPro" id="IPR050797">
    <property type="entry name" value="Carb_Metab_Trans_Reg"/>
</dbReference>
<evidence type="ECO:0000259" key="3">
    <source>
        <dbReference type="PROSITE" id="PS50048"/>
    </source>
</evidence>
<dbReference type="SMART" id="SM00066">
    <property type="entry name" value="GAL4"/>
    <property type="match status" value="1"/>
</dbReference>
<evidence type="ECO:0000256" key="1">
    <source>
        <dbReference type="ARBA" id="ARBA00022723"/>
    </source>
</evidence>
<dbReference type="GO" id="GO:0006351">
    <property type="term" value="P:DNA-templated transcription"/>
    <property type="evidence" value="ECO:0007669"/>
    <property type="project" value="InterPro"/>
</dbReference>
<dbReference type="GeneID" id="28995746"/>
<dbReference type="PANTHER" id="PTHR31668">
    <property type="entry name" value="GLUCOSE TRANSPORT TRANSCRIPTION REGULATOR RGT1-RELATED-RELATED"/>
    <property type="match status" value="1"/>
</dbReference>
<dbReference type="GO" id="GO:0003677">
    <property type="term" value="F:DNA binding"/>
    <property type="evidence" value="ECO:0007669"/>
    <property type="project" value="InterPro"/>
</dbReference>
<dbReference type="Pfam" id="PF00172">
    <property type="entry name" value="Zn_clus"/>
    <property type="match status" value="1"/>
</dbReference>
<gene>
    <name evidence="4" type="ORF">PHYBLDRAFT_163605</name>
</gene>
<accession>A0A167PT62</accession>
<dbReference type="InterPro" id="IPR036864">
    <property type="entry name" value="Zn2-C6_fun-type_DNA-bd_sf"/>
</dbReference>
<dbReference type="RefSeq" id="XP_018296536.1">
    <property type="nucleotide sequence ID" value="XM_018434840.1"/>
</dbReference>
<dbReference type="PROSITE" id="PS50048">
    <property type="entry name" value="ZN2_CY6_FUNGAL_2"/>
    <property type="match status" value="1"/>
</dbReference>
<reference evidence="5" key="1">
    <citation type="submission" date="2015-06" db="EMBL/GenBank/DDBJ databases">
        <title>Expansion of signal transduction pathways in fungi by whole-genome duplication.</title>
        <authorList>
            <consortium name="DOE Joint Genome Institute"/>
            <person name="Corrochano L.M."/>
            <person name="Kuo A."/>
            <person name="Marcet-Houben M."/>
            <person name="Polaino S."/>
            <person name="Salamov A."/>
            <person name="Villalobos J.M."/>
            <person name="Alvarez M.I."/>
            <person name="Avalos J."/>
            <person name="Benito E.P."/>
            <person name="Benoit I."/>
            <person name="Burger G."/>
            <person name="Camino L.P."/>
            <person name="Canovas D."/>
            <person name="Cerda-Olmedo E."/>
            <person name="Cheng J.-F."/>
            <person name="Dominguez A."/>
            <person name="Elias M."/>
            <person name="Eslava A.P."/>
            <person name="Glaser F."/>
            <person name="Grimwood J."/>
            <person name="Gutierrez G."/>
            <person name="Heitman J."/>
            <person name="Henrissat B."/>
            <person name="Iturriaga E.A."/>
            <person name="Lang B.F."/>
            <person name="Lavin J.L."/>
            <person name="Lee S."/>
            <person name="Li W."/>
            <person name="Lindquist E."/>
            <person name="Lopez-Garcia S."/>
            <person name="Luque E.M."/>
            <person name="Marcos A.T."/>
            <person name="Martin J."/>
            <person name="McCluskey K."/>
            <person name="Medina H.R."/>
            <person name="Miralles-Duran A."/>
            <person name="Miyazaki A."/>
            <person name="Munoz-Torres E."/>
            <person name="Oguiza J.A."/>
            <person name="Ohm R."/>
            <person name="Olmedo M."/>
            <person name="Orejas M."/>
            <person name="Ortiz-Castellanos L."/>
            <person name="Pisabarro A.G."/>
            <person name="Rodriguez-Romero J."/>
            <person name="Ruiz-Herrera J."/>
            <person name="Ruiz-Vazquez R."/>
            <person name="Sanz C."/>
            <person name="Schackwitz W."/>
            <person name="Schmutz J."/>
            <person name="Shahriari M."/>
            <person name="Shelest E."/>
            <person name="Silva-Franco F."/>
            <person name="Soanes D."/>
            <person name="Syed K."/>
            <person name="Tagua V.G."/>
            <person name="Talbot N.J."/>
            <person name="Thon M."/>
            <person name="De vries R.P."/>
            <person name="Wiebenga A."/>
            <person name="Yadav J.S."/>
            <person name="Braun E.L."/>
            <person name="Baker S."/>
            <person name="Garre V."/>
            <person name="Horwitz B."/>
            <person name="Torres-Martinez S."/>
            <person name="Idnurm A."/>
            <person name="Herrera-Estrella A."/>
            <person name="Gabaldon T."/>
            <person name="Grigoriev I.V."/>
        </authorList>
    </citation>
    <scope>NUCLEOTIDE SEQUENCE [LARGE SCALE GENOMIC DNA]</scope>
    <source>
        <strain evidence="5">NRRL 1555(-)</strain>
    </source>
</reference>
<evidence type="ECO:0000313" key="4">
    <source>
        <dbReference type="EMBL" id="OAD78496.1"/>
    </source>
</evidence>
<dbReference type="VEuPathDB" id="FungiDB:PHYBLDRAFT_163605"/>
<dbReference type="InterPro" id="IPR007219">
    <property type="entry name" value="XnlR_reg_dom"/>
</dbReference>
<name>A0A167PT62_PHYB8</name>
<dbReference type="STRING" id="763407.A0A167PT62"/>
<dbReference type="CDD" id="cd12148">
    <property type="entry name" value="fungal_TF_MHR"/>
    <property type="match status" value="1"/>
</dbReference>
<dbReference type="Gene3D" id="4.10.240.10">
    <property type="entry name" value="Zn(2)-C6 fungal-type DNA-binding domain"/>
    <property type="match status" value="1"/>
</dbReference>
<dbReference type="OrthoDB" id="2262349at2759"/>
<sequence>MLSPRNSTINRVRYRFIDMNDPNRYQTIKVSKACDHCRRRKSKCDLGVPGSGTCTNCKRAHTVCSFSSVTTPRKKVNKKSSDITISPQANELAATESVETQAPIKHMNHQASTSQLAARVNECYTRYPLLHINHAGHVNYELHYSNPSPDAEHILSQRGLSILEYTYQLESNPSSQYSFEHMLVESYFDRVHSSYPILHKSSVLNMSRTDYHTIFPALRYAILAVSCYLESEASRNQDMVKLSAYFYNQSKTRVENDHRINLSVAQTLLLLYKYNEIITPAGTSLPTSAFVFMSRVNIILEQLGSFTNDMSSDYNKLVCRTHWVFYANLCLSNLAELRWSNMLKKAHHPHILPSALEADFNDPRECQEITDFVQLLKISVLYSQVQCFMDSPSNEPAAWPSGYSNFATFENANSLWVKSLPPHISASFDTITNFDSSEQLTSKSPIIFYLHILYNTIQMHSIINSKQDSNTSARLFTLSTQTYHYVSLFYSKENSGILQSNRIVAYALALAFQAYISVILIEITLSNDDISTPQPIPQIQWCSNITQLFCQLVTEPRLGSELNSLHENINSGVMEVAVYSASLSEMLYPTWVERPIQANFDYSDMQCFKELAVDQYDTPVTPTSLADSNPYIPVSYPSDYFQSQVPSSLTQQTEVSYALKNYCHSTY</sequence>
<dbReference type="EMBL" id="KV440973">
    <property type="protein sequence ID" value="OAD78496.1"/>
    <property type="molecule type" value="Genomic_DNA"/>
</dbReference>
<organism evidence="4 5">
    <name type="scientific">Phycomyces blakesleeanus (strain ATCC 8743b / DSM 1359 / FGSC 10004 / NBRC 33097 / NRRL 1555)</name>
    <dbReference type="NCBI Taxonomy" id="763407"/>
    <lineage>
        <taxon>Eukaryota</taxon>
        <taxon>Fungi</taxon>
        <taxon>Fungi incertae sedis</taxon>
        <taxon>Mucoromycota</taxon>
        <taxon>Mucoromycotina</taxon>
        <taxon>Mucoromycetes</taxon>
        <taxon>Mucorales</taxon>
        <taxon>Phycomycetaceae</taxon>
        <taxon>Phycomyces</taxon>
    </lineage>
</organism>
<dbReference type="GO" id="GO:0000981">
    <property type="term" value="F:DNA-binding transcription factor activity, RNA polymerase II-specific"/>
    <property type="evidence" value="ECO:0007669"/>
    <property type="project" value="InterPro"/>
</dbReference>
<dbReference type="PROSITE" id="PS00463">
    <property type="entry name" value="ZN2_CY6_FUNGAL_1"/>
    <property type="match status" value="1"/>
</dbReference>
<keyword evidence="2" id="KW-0539">Nucleus</keyword>
<dbReference type="Proteomes" id="UP000077315">
    <property type="component" value="Unassembled WGS sequence"/>
</dbReference>
<evidence type="ECO:0000313" key="5">
    <source>
        <dbReference type="Proteomes" id="UP000077315"/>
    </source>
</evidence>
<dbReference type="InterPro" id="IPR001138">
    <property type="entry name" value="Zn2Cys6_DnaBD"/>
</dbReference>
<dbReference type="AlphaFoldDB" id="A0A167PT62"/>
<keyword evidence="1" id="KW-0479">Metal-binding</keyword>
<protein>
    <submittedName>
        <fullName evidence="4">Zn(2)-C6 fungal-specific transcription factor</fullName>
    </submittedName>
</protein>